<proteinExistence type="predicted"/>
<dbReference type="AlphaFoldDB" id="A0AAD6YC40"/>
<organism evidence="1 2">
    <name type="scientific">Mycena pura</name>
    <dbReference type="NCBI Taxonomy" id="153505"/>
    <lineage>
        <taxon>Eukaryota</taxon>
        <taxon>Fungi</taxon>
        <taxon>Dikarya</taxon>
        <taxon>Basidiomycota</taxon>
        <taxon>Agaricomycotina</taxon>
        <taxon>Agaricomycetes</taxon>
        <taxon>Agaricomycetidae</taxon>
        <taxon>Agaricales</taxon>
        <taxon>Marasmiineae</taxon>
        <taxon>Mycenaceae</taxon>
        <taxon>Mycena</taxon>
    </lineage>
</organism>
<dbReference type="Proteomes" id="UP001219525">
    <property type="component" value="Unassembled WGS sequence"/>
</dbReference>
<reference evidence="1" key="1">
    <citation type="submission" date="2023-03" db="EMBL/GenBank/DDBJ databases">
        <title>Massive genome expansion in bonnet fungi (Mycena s.s.) driven by repeated elements and novel gene families across ecological guilds.</title>
        <authorList>
            <consortium name="Lawrence Berkeley National Laboratory"/>
            <person name="Harder C.B."/>
            <person name="Miyauchi S."/>
            <person name="Viragh M."/>
            <person name="Kuo A."/>
            <person name="Thoen E."/>
            <person name="Andreopoulos B."/>
            <person name="Lu D."/>
            <person name="Skrede I."/>
            <person name="Drula E."/>
            <person name="Henrissat B."/>
            <person name="Morin E."/>
            <person name="Kohler A."/>
            <person name="Barry K."/>
            <person name="LaButti K."/>
            <person name="Morin E."/>
            <person name="Salamov A."/>
            <person name="Lipzen A."/>
            <person name="Mereny Z."/>
            <person name="Hegedus B."/>
            <person name="Baldrian P."/>
            <person name="Stursova M."/>
            <person name="Weitz H."/>
            <person name="Taylor A."/>
            <person name="Grigoriev I.V."/>
            <person name="Nagy L.G."/>
            <person name="Martin F."/>
            <person name="Kauserud H."/>
        </authorList>
    </citation>
    <scope>NUCLEOTIDE SEQUENCE</scope>
    <source>
        <strain evidence="1">9144</strain>
    </source>
</reference>
<accession>A0AAD6YC40</accession>
<sequence>MNLNFEEADICSEFSFNPGVSCSLVAASETESFFYSAISPLETYEPRLDTSTSLSARMPICEHLIQSDNLLTISSTVQPPANSLLISGEDDTSYSYLYGKKREIDNERKPECKIYTFVPYDTSRLCNPPLRKTKRRRDTSRETAPFKCASCKRLYANIEHHFRRLRSNTPCRARLFHIKSGNALEQGFRPYQGKYQGQEPFGQTDQLRARAQPSFDAPLLLSCVDVVFEPPNMSLSPSNFCRGTAQSWNAFCASARIVESTDTNDLLLEPITLPTHLPEIVAASLIGSKERFPCSPIISQADLQSFSEAEIFIREDSMHFEAHMKHLCRLYNQFRKALSRNNSEAAIRRAVDSLFSLVFETDVDTIAGGNYLVGTNVHVVKYDQRQVSHGPISIATAGGAVVIPLPLALRAYNVVYAGPDLSYEYIQSFIEFKGGLHNGMNGGTGSGTTMRKAWG</sequence>
<evidence type="ECO:0000313" key="2">
    <source>
        <dbReference type="Proteomes" id="UP001219525"/>
    </source>
</evidence>
<keyword evidence="2" id="KW-1185">Reference proteome</keyword>
<comment type="caution">
    <text evidence="1">The sequence shown here is derived from an EMBL/GenBank/DDBJ whole genome shotgun (WGS) entry which is preliminary data.</text>
</comment>
<protein>
    <submittedName>
        <fullName evidence="1">Uncharacterized protein</fullName>
    </submittedName>
</protein>
<dbReference type="EMBL" id="JARJCW010000022">
    <property type="protein sequence ID" value="KAJ7212951.1"/>
    <property type="molecule type" value="Genomic_DNA"/>
</dbReference>
<gene>
    <name evidence="1" type="ORF">GGX14DRAFT_563996</name>
</gene>
<evidence type="ECO:0000313" key="1">
    <source>
        <dbReference type="EMBL" id="KAJ7212951.1"/>
    </source>
</evidence>
<name>A0AAD6YC40_9AGAR</name>